<name>A0A8S5M534_9CAUD</name>
<dbReference type="Pfam" id="PF06378">
    <property type="entry name" value="SSAP_Sak"/>
    <property type="match status" value="1"/>
</dbReference>
<sequence length="214" mass="24268">MLKSFNELVQLDVMPYCDKRKAKDENGKQIEVPYLSWGNCKMLLHENGAESVYFTPRTNAAGSYVFCHYATADKNKRSTGCYFVSVDIHIDDKTYTMDYPLLNGALVVYADTLNQLRISNAHARAFVKGVAIYTGLGFKLWTAEKDTDSGVDDLSTHNIFAIKQRVEQLLTQKMQDGYTVEGICKGLGLNKKQFDSVLKMFDQVNTFEQMLKKL</sequence>
<evidence type="ECO:0000259" key="1">
    <source>
        <dbReference type="Pfam" id="PF06378"/>
    </source>
</evidence>
<proteinExistence type="predicted"/>
<protein>
    <recommendedName>
        <fullName evidence="1">SSAP RNA binding domain-containing protein</fullName>
    </recommendedName>
</protein>
<evidence type="ECO:0000313" key="2">
    <source>
        <dbReference type="EMBL" id="DAD77324.1"/>
    </source>
</evidence>
<accession>A0A8S5M534</accession>
<dbReference type="EMBL" id="BK014822">
    <property type="protein sequence ID" value="DAD77324.1"/>
    <property type="molecule type" value="Genomic_DNA"/>
</dbReference>
<dbReference type="InterPro" id="IPR009425">
    <property type="entry name" value="DSRM_SSAP"/>
</dbReference>
<reference evidence="2" key="1">
    <citation type="journal article" date="2021" name="Proc. Natl. Acad. Sci. U.S.A.">
        <title>A Catalog of Tens of Thousands of Viruses from Human Metagenomes Reveals Hidden Associations with Chronic Diseases.</title>
        <authorList>
            <person name="Tisza M.J."/>
            <person name="Buck C.B."/>
        </authorList>
    </citation>
    <scope>NUCLEOTIDE SEQUENCE</scope>
    <source>
        <strain evidence="2">CtEQg15</strain>
    </source>
</reference>
<feature type="domain" description="SSAP RNA binding" evidence="1">
    <location>
        <begin position="4"/>
        <end position="144"/>
    </location>
</feature>
<organism evidence="2">
    <name type="scientific">Siphoviridae sp. ctEQg15</name>
    <dbReference type="NCBI Taxonomy" id="2826205"/>
    <lineage>
        <taxon>Viruses</taxon>
        <taxon>Duplodnaviria</taxon>
        <taxon>Heunggongvirae</taxon>
        <taxon>Uroviricota</taxon>
        <taxon>Caudoviricetes</taxon>
    </lineage>
</organism>